<dbReference type="AlphaFoldDB" id="A0A3M7LYS8"/>
<name>A0A3M7LYS8_9PLEO</name>
<proteinExistence type="predicted"/>
<sequence>MPGTIYEMITTSVPCQFSGQSEMEGAVRMEQHRKSRSLHSVQVSRDTCIWSQSLMRNVGEKARRSQAMLCSIAVVTIGGRNYPKEEEGVGDLVVLFGTRSHGRCESSHAEIVSLGSRTL</sequence>
<reference evidence="1 2" key="1">
    <citation type="journal article" date="2014" name="PLoS ONE">
        <title>De novo Genome Assembly of the Fungal Plant Pathogen Pyrenophora semeniperda.</title>
        <authorList>
            <person name="Soliai M.M."/>
            <person name="Meyer S.E."/>
            <person name="Udall J.A."/>
            <person name="Elzinga D.E."/>
            <person name="Hermansen R.A."/>
            <person name="Bodily P.M."/>
            <person name="Hart A.A."/>
            <person name="Coleman C.E."/>
        </authorList>
    </citation>
    <scope>NUCLEOTIDE SEQUENCE [LARGE SCALE GENOMIC DNA]</scope>
    <source>
        <strain evidence="1 2">CCB06</strain>
        <tissue evidence="1">Mycelium</tissue>
    </source>
</reference>
<gene>
    <name evidence="1" type="ORF">GMOD_00001245</name>
</gene>
<organism evidence="1 2">
    <name type="scientific">Pyrenophora seminiperda CCB06</name>
    <dbReference type="NCBI Taxonomy" id="1302712"/>
    <lineage>
        <taxon>Eukaryota</taxon>
        <taxon>Fungi</taxon>
        <taxon>Dikarya</taxon>
        <taxon>Ascomycota</taxon>
        <taxon>Pezizomycotina</taxon>
        <taxon>Dothideomycetes</taxon>
        <taxon>Pleosporomycetidae</taxon>
        <taxon>Pleosporales</taxon>
        <taxon>Pleosporineae</taxon>
        <taxon>Pleosporaceae</taxon>
        <taxon>Pyrenophora</taxon>
    </lineage>
</organism>
<keyword evidence="2" id="KW-1185">Reference proteome</keyword>
<accession>A0A3M7LYS8</accession>
<protein>
    <submittedName>
        <fullName evidence="1">Uncharacterized protein</fullName>
    </submittedName>
</protein>
<evidence type="ECO:0000313" key="2">
    <source>
        <dbReference type="Proteomes" id="UP000265663"/>
    </source>
</evidence>
<dbReference type="EMBL" id="KE747810">
    <property type="protein sequence ID" value="RMZ67334.1"/>
    <property type="molecule type" value="Genomic_DNA"/>
</dbReference>
<dbReference type="Proteomes" id="UP000265663">
    <property type="component" value="Unassembled WGS sequence"/>
</dbReference>
<evidence type="ECO:0000313" key="1">
    <source>
        <dbReference type="EMBL" id="RMZ67334.1"/>
    </source>
</evidence>